<organism evidence="1 2">
    <name type="scientific">Profundibacter amoris</name>
    <dbReference type="NCBI Taxonomy" id="2171755"/>
    <lineage>
        <taxon>Bacteria</taxon>
        <taxon>Pseudomonadati</taxon>
        <taxon>Pseudomonadota</taxon>
        <taxon>Alphaproteobacteria</taxon>
        <taxon>Rhodobacterales</taxon>
        <taxon>Paracoccaceae</taxon>
        <taxon>Profundibacter</taxon>
    </lineage>
</organism>
<keyword evidence="2" id="KW-1185">Reference proteome</keyword>
<proteinExistence type="predicted"/>
<dbReference type="KEGG" id="pamo:BAR1_09020"/>
<dbReference type="OrthoDB" id="7848163at2"/>
<dbReference type="Proteomes" id="UP000261704">
    <property type="component" value="Chromosome"/>
</dbReference>
<name>A0A347UGT1_9RHOB</name>
<protein>
    <submittedName>
        <fullName evidence="1">Uncharacterized protein</fullName>
    </submittedName>
</protein>
<dbReference type="EMBL" id="CP032125">
    <property type="protein sequence ID" value="AXX98059.1"/>
    <property type="molecule type" value="Genomic_DNA"/>
</dbReference>
<accession>A0A347UGT1</accession>
<dbReference type="AlphaFoldDB" id="A0A347UGT1"/>
<evidence type="ECO:0000313" key="2">
    <source>
        <dbReference type="Proteomes" id="UP000261704"/>
    </source>
</evidence>
<evidence type="ECO:0000313" key="1">
    <source>
        <dbReference type="EMBL" id="AXX98059.1"/>
    </source>
</evidence>
<dbReference type="RefSeq" id="WP_118942715.1">
    <property type="nucleotide sequence ID" value="NZ_CP032125.1"/>
</dbReference>
<reference evidence="1 2" key="1">
    <citation type="submission" date="2018-09" db="EMBL/GenBank/DDBJ databases">
        <title>Profundibacter amoris BAR1 gen. nov., sp. nov., a new member of the Roseobacter clade isolated at Lokis Castle Vent Field on the Arctic Mid-Oceanic Ridge.</title>
        <authorList>
            <person name="Le Moine Bauer S."/>
            <person name="Sjoeberg A.G."/>
            <person name="L'Haridon S."/>
            <person name="Stokke R."/>
            <person name="Roalkvam I."/>
            <person name="Steen I.H."/>
            <person name="Dahle H."/>
        </authorList>
    </citation>
    <scope>NUCLEOTIDE SEQUENCE [LARGE SCALE GENOMIC DNA]</scope>
    <source>
        <strain evidence="1 2">BAR1</strain>
    </source>
</reference>
<sequence>MVSVMLDDPKGAKRRLRALVQPILAPSWLEYNLRPLAIEDRERAAEMLDLLIDILEDSGIGVRRLLVPADEAVEWSTPRRLRAPRNDTVFDLSVNPEGGLNLSVSFEDKNFIEHGLSFEAASTLILSFTNLRLATEEMKI</sequence>
<gene>
    <name evidence="1" type="ORF">BAR1_09020</name>
</gene>